<dbReference type="GO" id="GO:0004792">
    <property type="term" value="F:thiosulfate-cyanide sulfurtransferase activity"/>
    <property type="evidence" value="ECO:0007669"/>
    <property type="project" value="InterPro"/>
</dbReference>
<comment type="caution">
    <text evidence="4">The sequence shown here is derived from an EMBL/GenBank/DDBJ whole genome shotgun (WGS) entry which is preliminary data.</text>
</comment>
<dbReference type="RefSeq" id="WP_058006433.1">
    <property type="nucleotide sequence ID" value="NZ_CP065424.1"/>
</dbReference>
<proteinExistence type="predicted"/>
<dbReference type="Gene3D" id="3.40.250.10">
    <property type="entry name" value="Rhodanese-like domain"/>
    <property type="match status" value="2"/>
</dbReference>
<evidence type="ECO:0000313" key="4">
    <source>
        <dbReference type="EMBL" id="OOP67159.1"/>
    </source>
</evidence>
<evidence type="ECO:0000256" key="1">
    <source>
        <dbReference type="ARBA" id="ARBA00022679"/>
    </source>
</evidence>
<dbReference type="FunFam" id="3.40.250.10:FF:000035">
    <property type="entry name" value="Thiosulfate sulfurtransferase"/>
    <property type="match status" value="1"/>
</dbReference>
<dbReference type="PROSITE" id="PS00380">
    <property type="entry name" value="RHODANESE_1"/>
    <property type="match status" value="1"/>
</dbReference>
<dbReference type="AlphaFoldDB" id="A0A8E2LEF5"/>
<dbReference type="CDD" id="cd01448">
    <property type="entry name" value="TST_Repeat_1"/>
    <property type="match status" value="1"/>
</dbReference>
<feature type="domain" description="Rhodanese" evidence="3">
    <location>
        <begin position="165"/>
        <end position="274"/>
    </location>
</feature>
<dbReference type="Pfam" id="PF00581">
    <property type="entry name" value="Rhodanese"/>
    <property type="match status" value="2"/>
</dbReference>
<gene>
    <name evidence="4" type="ORF">BWZ43_17205</name>
</gene>
<dbReference type="InterPro" id="IPR036873">
    <property type="entry name" value="Rhodanese-like_dom_sf"/>
</dbReference>
<dbReference type="SUPFAM" id="SSF52821">
    <property type="entry name" value="Rhodanese/Cell cycle control phosphatase"/>
    <property type="match status" value="2"/>
</dbReference>
<accession>A0A8E2LEF5</accession>
<dbReference type="InterPro" id="IPR001307">
    <property type="entry name" value="Thiosulphate_STrfase_CS"/>
</dbReference>
<dbReference type="Proteomes" id="UP000189761">
    <property type="component" value="Unassembled WGS sequence"/>
</dbReference>
<evidence type="ECO:0000259" key="3">
    <source>
        <dbReference type="PROSITE" id="PS50206"/>
    </source>
</evidence>
<name>A0A8E2LEF5_9BACI</name>
<protein>
    <submittedName>
        <fullName evidence="4">Sulfurtransferase</fullName>
    </submittedName>
</protein>
<dbReference type="PROSITE" id="PS50206">
    <property type="entry name" value="RHODANESE_3"/>
    <property type="match status" value="2"/>
</dbReference>
<keyword evidence="5" id="KW-1185">Reference proteome</keyword>
<sequence length="276" mass="31353">MLSIIVPINWLKNHLHEDNVRIIDCRFTLGEPSAGEKAYMQNHIPGAVYFDLEKDLSGKPKEHGGRHPLPSLSELKEKLETAGIDRNVHVVLYDNGEGQYASRLWWLLTYLGHQRVSIVNGGYRAWINAKYPIDNKVPNYKKANFPVSIQSSMLATIEDVKENMLSQQAILIDSRAYSRFAGIEEPIDKKPGHIPGAINKEWMEGLKDGYWKEKEQQIERFTEFNKSDSFIVYCGSGVTATPNIVALMEAGFSKVKLYVGSYSDWVSYDENPIEKV</sequence>
<reference evidence="4 5" key="1">
    <citation type="submission" date="2017-01" db="EMBL/GenBank/DDBJ databases">
        <title>Draft genome sequence of Bacillus oleronius.</title>
        <authorList>
            <person name="Allam M."/>
        </authorList>
    </citation>
    <scope>NUCLEOTIDE SEQUENCE [LARGE SCALE GENOMIC DNA]</scope>
    <source>
        <strain evidence="4 5">DSM 9356</strain>
    </source>
</reference>
<keyword evidence="2" id="KW-0677">Repeat</keyword>
<dbReference type="InterPro" id="IPR045078">
    <property type="entry name" value="TST/MPST-like"/>
</dbReference>
<keyword evidence="1 4" id="KW-0808">Transferase</keyword>
<evidence type="ECO:0000256" key="2">
    <source>
        <dbReference type="ARBA" id="ARBA00022737"/>
    </source>
</evidence>
<dbReference type="PANTHER" id="PTHR11364:SF27">
    <property type="entry name" value="SULFURTRANSFERASE"/>
    <property type="match status" value="1"/>
</dbReference>
<organism evidence="4 5">
    <name type="scientific">Heyndrickxia oleronia</name>
    <dbReference type="NCBI Taxonomy" id="38875"/>
    <lineage>
        <taxon>Bacteria</taxon>
        <taxon>Bacillati</taxon>
        <taxon>Bacillota</taxon>
        <taxon>Bacilli</taxon>
        <taxon>Bacillales</taxon>
        <taxon>Bacillaceae</taxon>
        <taxon>Heyndrickxia</taxon>
    </lineage>
</organism>
<dbReference type="EMBL" id="MTLA01000222">
    <property type="protein sequence ID" value="OOP67159.1"/>
    <property type="molecule type" value="Genomic_DNA"/>
</dbReference>
<dbReference type="CDD" id="cd01449">
    <property type="entry name" value="TST_Repeat_2"/>
    <property type="match status" value="1"/>
</dbReference>
<dbReference type="SMART" id="SM00450">
    <property type="entry name" value="RHOD"/>
    <property type="match status" value="2"/>
</dbReference>
<dbReference type="InterPro" id="IPR001763">
    <property type="entry name" value="Rhodanese-like_dom"/>
</dbReference>
<feature type="domain" description="Rhodanese" evidence="3">
    <location>
        <begin position="16"/>
        <end position="135"/>
    </location>
</feature>
<dbReference type="PANTHER" id="PTHR11364">
    <property type="entry name" value="THIOSULFATE SULFERTANSFERASE"/>
    <property type="match status" value="1"/>
</dbReference>
<evidence type="ECO:0000313" key="5">
    <source>
        <dbReference type="Proteomes" id="UP000189761"/>
    </source>
</evidence>